<feature type="compositionally biased region" description="Basic and acidic residues" evidence="1">
    <location>
        <begin position="145"/>
        <end position="154"/>
    </location>
</feature>
<organism evidence="2 3">
    <name type="scientific">Edaphobacter dinghuensis</name>
    <dbReference type="NCBI Taxonomy" id="1560005"/>
    <lineage>
        <taxon>Bacteria</taxon>
        <taxon>Pseudomonadati</taxon>
        <taxon>Acidobacteriota</taxon>
        <taxon>Terriglobia</taxon>
        <taxon>Terriglobales</taxon>
        <taxon>Acidobacteriaceae</taxon>
        <taxon>Edaphobacter</taxon>
    </lineage>
</organism>
<sequence length="181" mass="20202">MARLQWLRVTRDGNDGQGSIPKMRFNISAGTAARRAEQEEQERESAGPRPRIHLRGGTAARMAENEAPIAAQRPYSMSMQARTGKPFTLADVAAEKKSSSSQEQQSVPEDRRRGNAILTSSFRPASRPDKFSTPTGNHSVFEEGVLPRKFDKEAQIPPRSPLQTLRDLFSRTLPEQDKKQS</sequence>
<dbReference type="Proteomes" id="UP000647241">
    <property type="component" value="Unassembled WGS sequence"/>
</dbReference>
<accession>A0A917H5D5</accession>
<dbReference type="AlphaFoldDB" id="A0A917H5D5"/>
<name>A0A917H5D5_9BACT</name>
<comment type="caution">
    <text evidence="2">The sequence shown here is derived from an EMBL/GenBank/DDBJ whole genome shotgun (WGS) entry which is preliminary data.</text>
</comment>
<keyword evidence="3" id="KW-1185">Reference proteome</keyword>
<evidence type="ECO:0000313" key="3">
    <source>
        <dbReference type="Proteomes" id="UP000647241"/>
    </source>
</evidence>
<proteinExistence type="predicted"/>
<evidence type="ECO:0000256" key="1">
    <source>
        <dbReference type="SAM" id="MobiDB-lite"/>
    </source>
</evidence>
<feature type="region of interest" description="Disordered" evidence="1">
    <location>
        <begin position="1"/>
        <end position="181"/>
    </location>
</feature>
<reference evidence="2" key="2">
    <citation type="submission" date="2020-09" db="EMBL/GenBank/DDBJ databases">
        <authorList>
            <person name="Sun Q."/>
            <person name="Zhou Y."/>
        </authorList>
    </citation>
    <scope>NUCLEOTIDE SEQUENCE</scope>
    <source>
        <strain evidence="2">CGMCC 1.12997</strain>
    </source>
</reference>
<evidence type="ECO:0000313" key="2">
    <source>
        <dbReference type="EMBL" id="GGG67810.1"/>
    </source>
</evidence>
<protein>
    <submittedName>
        <fullName evidence="2">Uncharacterized protein</fullName>
    </submittedName>
</protein>
<feature type="compositionally biased region" description="Basic and acidic residues" evidence="1">
    <location>
        <begin position="34"/>
        <end position="46"/>
    </location>
</feature>
<reference evidence="2" key="1">
    <citation type="journal article" date="2014" name="Int. J. Syst. Evol. Microbiol.">
        <title>Complete genome sequence of Corynebacterium casei LMG S-19264T (=DSM 44701T), isolated from a smear-ripened cheese.</title>
        <authorList>
            <consortium name="US DOE Joint Genome Institute (JGI-PGF)"/>
            <person name="Walter F."/>
            <person name="Albersmeier A."/>
            <person name="Kalinowski J."/>
            <person name="Ruckert C."/>
        </authorList>
    </citation>
    <scope>NUCLEOTIDE SEQUENCE</scope>
    <source>
        <strain evidence="2">CGMCC 1.12997</strain>
    </source>
</reference>
<dbReference type="EMBL" id="BMGT01000001">
    <property type="protein sequence ID" value="GGG67810.1"/>
    <property type="molecule type" value="Genomic_DNA"/>
</dbReference>
<gene>
    <name evidence="2" type="ORF">GCM10011585_07180</name>
</gene>